<evidence type="ECO:0000313" key="2">
    <source>
        <dbReference type="Proteomes" id="UP000029964"/>
    </source>
</evidence>
<evidence type="ECO:0000313" key="1">
    <source>
        <dbReference type="EMBL" id="KFH45561.1"/>
    </source>
</evidence>
<keyword evidence="2" id="KW-1185">Reference proteome</keyword>
<reference evidence="2" key="1">
    <citation type="journal article" date="2014" name="Genome Announc.">
        <title>Genome sequence and annotation of Acremonium chrysogenum, producer of the beta-lactam antibiotic cephalosporin C.</title>
        <authorList>
            <person name="Terfehr D."/>
            <person name="Dahlmann T.A."/>
            <person name="Specht T."/>
            <person name="Zadra I."/>
            <person name="Kuernsteiner H."/>
            <person name="Kueck U."/>
        </authorList>
    </citation>
    <scope>NUCLEOTIDE SEQUENCE [LARGE SCALE GENOMIC DNA]</scope>
    <source>
        <strain evidence="2">ATCC 11550 / CBS 779.69 / DSM 880 / IAM 14645 / JCM 23072 / IMI 49137</strain>
    </source>
</reference>
<accession>A0A086T879</accession>
<protein>
    <submittedName>
        <fullName evidence="1">Uncharacterized protein</fullName>
    </submittedName>
</protein>
<comment type="caution">
    <text evidence="1">The sequence shown here is derived from an EMBL/GenBank/DDBJ whole genome shotgun (WGS) entry which is preliminary data.</text>
</comment>
<dbReference type="AlphaFoldDB" id="A0A086T879"/>
<sequence>MSARTAKPIVTGTALTYRKRLPSSRKFLRLLILCIVP</sequence>
<gene>
    <name evidence="1" type="ORF">ACRE_036130</name>
</gene>
<dbReference type="EMBL" id="JPKY01000030">
    <property type="protein sequence ID" value="KFH45561.1"/>
    <property type="molecule type" value="Genomic_DNA"/>
</dbReference>
<dbReference type="Proteomes" id="UP000029964">
    <property type="component" value="Unassembled WGS sequence"/>
</dbReference>
<proteinExistence type="predicted"/>
<dbReference type="HOGENOM" id="CLU_3350929_0_0_1"/>
<name>A0A086T879_HAPC1</name>
<organism evidence="1 2">
    <name type="scientific">Hapsidospora chrysogenum (strain ATCC 11550 / CBS 779.69 / DSM 880 / IAM 14645 / JCM 23072 / IMI 49137)</name>
    <name type="common">Acremonium chrysogenum</name>
    <dbReference type="NCBI Taxonomy" id="857340"/>
    <lineage>
        <taxon>Eukaryota</taxon>
        <taxon>Fungi</taxon>
        <taxon>Dikarya</taxon>
        <taxon>Ascomycota</taxon>
        <taxon>Pezizomycotina</taxon>
        <taxon>Sordariomycetes</taxon>
        <taxon>Hypocreomycetidae</taxon>
        <taxon>Hypocreales</taxon>
        <taxon>Bionectriaceae</taxon>
        <taxon>Hapsidospora</taxon>
    </lineage>
</organism>